<accession>A0AA90TWH1</accession>
<protein>
    <submittedName>
        <fullName evidence="2">DUF5677 domain-containing protein</fullName>
    </submittedName>
</protein>
<evidence type="ECO:0000256" key="1">
    <source>
        <dbReference type="SAM" id="Coils"/>
    </source>
</evidence>
<evidence type="ECO:0000313" key="3">
    <source>
        <dbReference type="Proteomes" id="UP001178888"/>
    </source>
</evidence>
<name>A0AA90TWH1_9BACI</name>
<proteinExistence type="predicted"/>
<feature type="coiled-coil region" evidence="1">
    <location>
        <begin position="133"/>
        <end position="160"/>
    </location>
</feature>
<gene>
    <name evidence="2" type="ORF">RCG21_31515</name>
</gene>
<sequence>MDSLSYSLFDLDFPDELNKLSKVIRYSHSTLKKLAQISLISYEEITVLTLYRKLIENIDGILVLVDSGLDSPSTSVIRSAYEIFMQLEFILENQKEFKSRARSYYSTWLFEEITFIEKQLKSTHPLLEKEILLLKLQKNNQLLDKEFKNYKIEIQNTMKRLNLRYPPKWYSLFNGPKSLGELSKETSLQKVHNILYNGMSAEAHGLNSITDLSTPGKNLILQPIRKAELSLMPINLGRTFLTATTHKIVDKYLPNEFEVFRKFIITLFDEENKNS</sequence>
<dbReference type="AlphaFoldDB" id="A0AA90TWH1"/>
<keyword evidence="3" id="KW-1185">Reference proteome</keyword>
<dbReference type="RefSeq" id="WP_308914404.1">
    <property type="nucleotide sequence ID" value="NZ_JAVGVR010000002.1"/>
</dbReference>
<dbReference type="Proteomes" id="UP001178888">
    <property type="component" value="Unassembled WGS sequence"/>
</dbReference>
<dbReference type="EMBL" id="JAVGVR010000002">
    <property type="protein sequence ID" value="MDQ6600755.1"/>
    <property type="molecule type" value="Genomic_DNA"/>
</dbReference>
<evidence type="ECO:0000313" key="2">
    <source>
        <dbReference type="EMBL" id="MDQ6600755.1"/>
    </source>
</evidence>
<comment type="caution">
    <text evidence="2">The sequence shown here is derived from an EMBL/GenBank/DDBJ whole genome shotgun (WGS) entry which is preliminary data.</text>
</comment>
<reference evidence="2" key="1">
    <citation type="submission" date="2023-08" db="EMBL/GenBank/DDBJ databases">
        <title>Nitrogen cycling bacteria in agricultural field soils.</title>
        <authorList>
            <person name="Jang J."/>
        </authorList>
    </citation>
    <scope>NUCLEOTIDE SEQUENCE</scope>
    <source>
        <strain evidence="2">PS3-36</strain>
    </source>
</reference>
<dbReference type="InterPro" id="IPR043733">
    <property type="entry name" value="DUF5677"/>
</dbReference>
<keyword evidence="1" id="KW-0175">Coiled coil</keyword>
<dbReference type="Pfam" id="PF18928">
    <property type="entry name" value="DUF5677"/>
    <property type="match status" value="1"/>
</dbReference>
<organism evidence="2 3">
    <name type="scientific">Bacillus salipaludis</name>
    <dbReference type="NCBI Taxonomy" id="2547811"/>
    <lineage>
        <taxon>Bacteria</taxon>
        <taxon>Bacillati</taxon>
        <taxon>Bacillota</taxon>
        <taxon>Bacilli</taxon>
        <taxon>Bacillales</taxon>
        <taxon>Bacillaceae</taxon>
        <taxon>Bacillus</taxon>
    </lineage>
</organism>